<sequence length="34" mass="3630">MDRLAVSTRRRAWICRAKLGGVGVGDSELDGGAR</sequence>
<reference evidence="1" key="1">
    <citation type="submission" date="2014-09" db="EMBL/GenBank/DDBJ databases">
        <authorList>
            <person name="Magalhaes I.L.F."/>
            <person name="Oliveira U."/>
            <person name="Santos F.R."/>
            <person name="Vidigal T.H.D.A."/>
            <person name="Brescovit A.D."/>
            <person name="Santos A.J."/>
        </authorList>
    </citation>
    <scope>NUCLEOTIDE SEQUENCE</scope>
    <source>
        <tissue evidence="1">Shoot tissue taken approximately 20 cm above the soil surface</tissue>
    </source>
</reference>
<dbReference type="AlphaFoldDB" id="A0A0A9EQA7"/>
<name>A0A0A9EQA7_ARUDO</name>
<accession>A0A0A9EQA7</accession>
<proteinExistence type="predicted"/>
<organism evidence="1">
    <name type="scientific">Arundo donax</name>
    <name type="common">Giant reed</name>
    <name type="synonym">Donax arundinaceus</name>
    <dbReference type="NCBI Taxonomy" id="35708"/>
    <lineage>
        <taxon>Eukaryota</taxon>
        <taxon>Viridiplantae</taxon>
        <taxon>Streptophyta</taxon>
        <taxon>Embryophyta</taxon>
        <taxon>Tracheophyta</taxon>
        <taxon>Spermatophyta</taxon>
        <taxon>Magnoliopsida</taxon>
        <taxon>Liliopsida</taxon>
        <taxon>Poales</taxon>
        <taxon>Poaceae</taxon>
        <taxon>PACMAD clade</taxon>
        <taxon>Arundinoideae</taxon>
        <taxon>Arundineae</taxon>
        <taxon>Arundo</taxon>
    </lineage>
</organism>
<evidence type="ECO:0000313" key="1">
    <source>
        <dbReference type="EMBL" id="JAE01159.1"/>
    </source>
</evidence>
<dbReference type="EMBL" id="GBRH01196737">
    <property type="protein sequence ID" value="JAE01159.1"/>
    <property type="molecule type" value="Transcribed_RNA"/>
</dbReference>
<reference evidence="1" key="2">
    <citation type="journal article" date="2015" name="Data Brief">
        <title>Shoot transcriptome of the giant reed, Arundo donax.</title>
        <authorList>
            <person name="Barrero R.A."/>
            <person name="Guerrero F.D."/>
            <person name="Moolhuijzen P."/>
            <person name="Goolsby J.A."/>
            <person name="Tidwell J."/>
            <person name="Bellgard S.E."/>
            <person name="Bellgard M.I."/>
        </authorList>
    </citation>
    <scope>NUCLEOTIDE SEQUENCE</scope>
    <source>
        <tissue evidence="1">Shoot tissue taken approximately 20 cm above the soil surface</tissue>
    </source>
</reference>
<protein>
    <submittedName>
        <fullName evidence="1">Uncharacterized protein</fullName>
    </submittedName>
</protein>